<feature type="region of interest" description="Disordered" evidence="1">
    <location>
        <begin position="109"/>
        <end position="177"/>
    </location>
</feature>
<name>A0A813CGZ6_9DINO</name>
<evidence type="ECO:0000313" key="4">
    <source>
        <dbReference type="Proteomes" id="UP000601435"/>
    </source>
</evidence>
<evidence type="ECO:0000313" key="3">
    <source>
        <dbReference type="EMBL" id="CAE7941650.1"/>
    </source>
</evidence>
<feature type="compositionally biased region" description="Acidic residues" evidence="1">
    <location>
        <begin position="137"/>
        <end position="146"/>
    </location>
</feature>
<keyword evidence="4" id="KW-1185">Reference proteome</keyword>
<feature type="compositionally biased region" description="Basic and acidic residues" evidence="1">
    <location>
        <begin position="165"/>
        <end position="175"/>
    </location>
</feature>
<comment type="caution">
    <text evidence="3">The sequence shown here is derived from an EMBL/GenBank/DDBJ whole genome shotgun (WGS) entry which is preliminary data.</text>
</comment>
<dbReference type="Pfam" id="PF07727">
    <property type="entry name" value="RVT_2"/>
    <property type="match status" value="1"/>
</dbReference>
<gene>
    <name evidence="3" type="primary">RE1</name>
    <name evidence="3" type="ORF">SNEC2469_LOCUS34356</name>
</gene>
<accession>A0A813CGZ6</accession>
<sequence length="743" mass="84066">MSTISADLESGLQEILQRVIDEKSITKDDMYMAVQAVNTAKNELDTAVDEERFLEIMSSDQRRQREVVMLSVSSCAFTESRRPATSEELSELFSTRVARDDLERLLELNPDDPETFEPSDQEMQEPDDPAQELPPVPDDDFEDMEYEPSLPGEGVLSDMFEGPSDEPRGAKRDGDVVPPIVPRRVRQKTPGRKVHSVIMLKRCQTERALEKQLEKEIPWKLVPPEEHAAFRGAEQKQIQEHYDHDALEPLSIEESARVKARLVVSGHRDPDIPHLVVASRRKKLDWMASAGDITAAFLNGDPLERELYLRQPRGGVQADQIFRVKKGIFGLPDSPRKWWRKLRRDMIDIKIEYEGQSLQYSQCPLDPCLFQLCDPESRKPLAYVGVHVDELLVVGPRGLVGCIKGSLSCAFPVDGWEDDTFEYIGSHVRVSDEGVFIGQESYASSRLFEVEVARGQDELEQATEAQRIDNQSLIGALSWLSAQTRPDLQCSVSLAQQLQKTPTVEDIKFSNKIAKRAWERREKGVWLRPLDLSSLEYLVYHDSARANALLDGEEHFILSTEDHENGTMTEGPFDKKARKARKENSKVASQIGILIALTDAQGFRSGGGKASIIDWKSAANPRVCRSTFAAETTACSEAVEMGQYVRSFVETVLTGELRRVEDLAGSKLRCLTDCKSLFDHLHREGVPRVPSDKRLAIDLAALRQTFNFERVFDRIPLYWLPTEFQLADILTKPKSPDSWWETI</sequence>
<dbReference type="AlphaFoldDB" id="A0A813CGZ6"/>
<protein>
    <submittedName>
        <fullName evidence="3">RE1 protein</fullName>
    </submittedName>
</protein>
<dbReference type="InterPro" id="IPR013103">
    <property type="entry name" value="RVT_2"/>
</dbReference>
<reference evidence="3" key="1">
    <citation type="submission" date="2021-02" db="EMBL/GenBank/DDBJ databases">
        <authorList>
            <person name="Dougan E. K."/>
            <person name="Rhodes N."/>
            <person name="Thang M."/>
            <person name="Chan C."/>
        </authorList>
    </citation>
    <scope>NUCLEOTIDE SEQUENCE</scope>
</reference>
<dbReference type="OrthoDB" id="411498at2759"/>
<feature type="compositionally biased region" description="Acidic residues" evidence="1">
    <location>
        <begin position="109"/>
        <end position="130"/>
    </location>
</feature>
<proteinExistence type="predicted"/>
<feature type="non-terminal residue" evidence="3">
    <location>
        <position position="743"/>
    </location>
</feature>
<evidence type="ECO:0000259" key="2">
    <source>
        <dbReference type="Pfam" id="PF07727"/>
    </source>
</evidence>
<organism evidence="3 4">
    <name type="scientific">Symbiodinium necroappetens</name>
    <dbReference type="NCBI Taxonomy" id="1628268"/>
    <lineage>
        <taxon>Eukaryota</taxon>
        <taxon>Sar</taxon>
        <taxon>Alveolata</taxon>
        <taxon>Dinophyceae</taxon>
        <taxon>Suessiales</taxon>
        <taxon>Symbiodiniaceae</taxon>
        <taxon>Symbiodinium</taxon>
    </lineage>
</organism>
<evidence type="ECO:0000256" key="1">
    <source>
        <dbReference type="SAM" id="MobiDB-lite"/>
    </source>
</evidence>
<dbReference type="Proteomes" id="UP000601435">
    <property type="component" value="Unassembled WGS sequence"/>
</dbReference>
<feature type="domain" description="Reverse transcriptase Ty1/copia-type" evidence="2">
    <location>
        <begin position="284"/>
        <end position="451"/>
    </location>
</feature>
<dbReference type="EMBL" id="CAJNJA010094563">
    <property type="protein sequence ID" value="CAE7941650.1"/>
    <property type="molecule type" value="Genomic_DNA"/>
</dbReference>